<reference evidence="1" key="1">
    <citation type="submission" date="2021-04" db="EMBL/GenBank/DDBJ databases">
        <title>Dactylosporangium aurantiacum NRRL B-8018 full assembly.</title>
        <authorList>
            <person name="Hartkoorn R.C."/>
            <person name="Beaudoing E."/>
            <person name="Hot D."/>
        </authorList>
    </citation>
    <scope>NUCLEOTIDE SEQUENCE</scope>
    <source>
        <strain evidence="1">NRRL B-8018</strain>
    </source>
</reference>
<evidence type="ECO:0000313" key="1">
    <source>
        <dbReference type="EMBL" id="UWZ55809.1"/>
    </source>
</evidence>
<dbReference type="AlphaFoldDB" id="A0A9Q9MGP0"/>
<dbReference type="KEGG" id="daur:Daura_06300"/>
<dbReference type="OrthoDB" id="3394647at2"/>
<keyword evidence="2" id="KW-1185">Reference proteome</keyword>
<dbReference type="EMBL" id="CP073767">
    <property type="protein sequence ID" value="UWZ55809.1"/>
    <property type="molecule type" value="Genomic_DNA"/>
</dbReference>
<sequence>MYRTNHNAYERACDCTCPIHHGQPRATYTNPGCYCLATCASQPMTVLAPQIGGALFLDAHNALWFVQALEPGHWDWRYATAVNIGHPLFEVGTQIAGFLRDTHLMLLPLVHPL</sequence>
<dbReference type="Proteomes" id="UP001058003">
    <property type="component" value="Chromosome"/>
</dbReference>
<proteinExistence type="predicted"/>
<protein>
    <submittedName>
        <fullName evidence="1">Uncharacterized protein</fullName>
    </submittedName>
</protein>
<name>A0A9Q9MGP0_9ACTN</name>
<dbReference type="RefSeq" id="WP_033358585.1">
    <property type="nucleotide sequence ID" value="NZ_CP073767.1"/>
</dbReference>
<evidence type="ECO:0000313" key="2">
    <source>
        <dbReference type="Proteomes" id="UP001058003"/>
    </source>
</evidence>
<accession>A0A9Q9MGP0</accession>
<organism evidence="1 2">
    <name type="scientific">Dactylosporangium aurantiacum</name>
    <dbReference type="NCBI Taxonomy" id="35754"/>
    <lineage>
        <taxon>Bacteria</taxon>
        <taxon>Bacillati</taxon>
        <taxon>Actinomycetota</taxon>
        <taxon>Actinomycetes</taxon>
        <taxon>Micromonosporales</taxon>
        <taxon>Micromonosporaceae</taxon>
        <taxon>Dactylosporangium</taxon>
    </lineage>
</organism>
<gene>
    <name evidence="1" type="ORF">Daura_06300</name>
</gene>